<evidence type="ECO:0000259" key="4">
    <source>
        <dbReference type="Pfam" id="PF13439"/>
    </source>
</evidence>
<reference evidence="5 6" key="1">
    <citation type="submission" date="2020-07" db="EMBL/GenBank/DDBJ databases">
        <authorList>
            <person name="Zhuang K."/>
            <person name="Ran Y."/>
        </authorList>
    </citation>
    <scope>NUCLEOTIDE SEQUENCE [LARGE SCALE GENOMIC DNA]</scope>
    <source>
        <strain evidence="5 6">WCH-YHL-001</strain>
    </source>
</reference>
<dbReference type="Proteomes" id="UP000515512">
    <property type="component" value="Chromosome"/>
</dbReference>
<evidence type="ECO:0000256" key="2">
    <source>
        <dbReference type="ARBA" id="ARBA00022679"/>
    </source>
</evidence>
<dbReference type="EMBL" id="CP059399">
    <property type="protein sequence ID" value="QLY28754.1"/>
    <property type="molecule type" value="Genomic_DNA"/>
</dbReference>
<organism evidence="5 6">
    <name type="scientific">Nocardia huaxiensis</name>
    <dbReference type="NCBI Taxonomy" id="2755382"/>
    <lineage>
        <taxon>Bacteria</taxon>
        <taxon>Bacillati</taxon>
        <taxon>Actinomycetota</taxon>
        <taxon>Actinomycetes</taxon>
        <taxon>Mycobacteriales</taxon>
        <taxon>Nocardiaceae</taxon>
        <taxon>Nocardia</taxon>
    </lineage>
</organism>
<evidence type="ECO:0000259" key="3">
    <source>
        <dbReference type="Pfam" id="PF00534"/>
    </source>
</evidence>
<dbReference type="SUPFAM" id="SSF53756">
    <property type="entry name" value="UDP-Glycosyltransferase/glycogen phosphorylase"/>
    <property type="match status" value="1"/>
</dbReference>
<dbReference type="AlphaFoldDB" id="A0A7D6V7R2"/>
<accession>A0A7D6V7R2</accession>
<sequence length="411" mass="45224">MSNKLSRNSSIQSAVELLGSPSSRAAETPENKSLHIVMVAPPYFDIPPAGYGGVEAVVAALADELVERGHRVTLLGAGRAGTKARFIQVWDELLTQSLGEPYPEIVNTMKAWRIIEQMHAQDPIDVVHDHTFGGPANAAAYRMIGIPTIVTVHGPVDAQMHEYYRSFDRSVRLVAISDRQRELAPDLNWIGRVHNAIRPDEWPFRTEKLDYALFLGRYAPYKGPHLALEAAHAAGLRLILAGKCNEPPERAFFDEFVRPLLTSDDDVFGEADAVAKRHLLAGARCLLFPIQWEEPFGIVMIEAMVCGTPVIALRGGAVAEVIEHGVTGWICESPDELPQAIARADEIDPRACRERVEKLFATERFASGYEAAYQRVIDRAARAARPVIRTGVVHTAPARGPRGVQRPSARA</sequence>
<dbReference type="Pfam" id="PF13439">
    <property type="entry name" value="Glyco_transf_4"/>
    <property type="match status" value="1"/>
</dbReference>
<dbReference type="PANTHER" id="PTHR12526">
    <property type="entry name" value="GLYCOSYLTRANSFERASE"/>
    <property type="match status" value="1"/>
</dbReference>
<dbReference type="Gene3D" id="3.40.50.2000">
    <property type="entry name" value="Glycogen Phosphorylase B"/>
    <property type="match status" value="2"/>
</dbReference>
<dbReference type="CDD" id="cd03802">
    <property type="entry name" value="GT4_AviGT4-like"/>
    <property type="match status" value="1"/>
</dbReference>
<evidence type="ECO:0000313" key="6">
    <source>
        <dbReference type="Proteomes" id="UP000515512"/>
    </source>
</evidence>
<evidence type="ECO:0000313" key="5">
    <source>
        <dbReference type="EMBL" id="QLY28754.1"/>
    </source>
</evidence>
<protein>
    <submittedName>
        <fullName evidence="5">Glycosyltransferase family 4 protein</fullName>
    </submittedName>
</protein>
<dbReference type="KEGG" id="nhu:H0264_25930"/>
<keyword evidence="1" id="KW-0328">Glycosyltransferase</keyword>
<dbReference type="GO" id="GO:0016757">
    <property type="term" value="F:glycosyltransferase activity"/>
    <property type="evidence" value="ECO:0007669"/>
    <property type="project" value="UniProtKB-KW"/>
</dbReference>
<keyword evidence="2 5" id="KW-0808">Transferase</keyword>
<feature type="domain" description="Glycosyl transferase family 1" evidence="3">
    <location>
        <begin position="207"/>
        <end position="343"/>
    </location>
</feature>
<name>A0A7D6V7R2_9NOCA</name>
<dbReference type="Pfam" id="PF00534">
    <property type="entry name" value="Glycos_transf_1"/>
    <property type="match status" value="1"/>
</dbReference>
<proteinExistence type="predicted"/>
<gene>
    <name evidence="5" type="ORF">H0264_25930</name>
</gene>
<dbReference type="InterPro" id="IPR001296">
    <property type="entry name" value="Glyco_trans_1"/>
</dbReference>
<dbReference type="PANTHER" id="PTHR12526:SF595">
    <property type="entry name" value="BLL5217 PROTEIN"/>
    <property type="match status" value="1"/>
</dbReference>
<dbReference type="InterPro" id="IPR028098">
    <property type="entry name" value="Glyco_trans_4-like_N"/>
</dbReference>
<evidence type="ECO:0000256" key="1">
    <source>
        <dbReference type="ARBA" id="ARBA00022676"/>
    </source>
</evidence>
<keyword evidence="6" id="KW-1185">Reference proteome</keyword>
<feature type="domain" description="Glycosyltransferase subfamily 4-like N-terminal" evidence="4">
    <location>
        <begin position="51"/>
        <end position="182"/>
    </location>
</feature>